<dbReference type="GO" id="GO:0006412">
    <property type="term" value="P:translation"/>
    <property type="evidence" value="ECO:0007669"/>
    <property type="project" value="UniProtKB-UniRule"/>
</dbReference>
<comment type="similarity">
    <text evidence="1 4 5">Belongs to the bacterial ribosomal protein bL21 family.</text>
</comment>
<dbReference type="EMBL" id="DSYQ01000011">
    <property type="protein sequence ID" value="HGT71144.1"/>
    <property type="molecule type" value="Genomic_DNA"/>
</dbReference>
<keyword evidence="2 4" id="KW-0689">Ribosomal protein</keyword>
<dbReference type="AlphaFoldDB" id="A0A7C4R8E7"/>
<dbReference type="GO" id="GO:1990904">
    <property type="term" value="C:ribonucleoprotein complex"/>
    <property type="evidence" value="ECO:0007669"/>
    <property type="project" value="UniProtKB-KW"/>
</dbReference>
<dbReference type="InterPro" id="IPR036164">
    <property type="entry name" value="bL21-like_sf"/>
</dbReference>
<comment type="function">
    <text evidence="4 5">This protein binds to 23S rRNA in the presence of protein L20.</text>
</comment>
<dbReference type="SUPFAM" id="SSF141091">
    <property type="entry name" value="L21p-like"/>
    <property type="match status" value="1"/>
</dbReference>
<evidence type="ECO:0000256" key="4">
    <source>
        <dbReference type="HAMAP-Rule" id="MF_01363"/>
    </source>
</evidence>
<evidence type="ECO:0000256" key="3">
    <source>
        <dbReference type="ARBA" id="ARBA00023274"/>
    </source>
</evidence>
<sequence length="128" mass="14734">MKYAIIKSGGKQYRVNEGDELLIDKLSIKEGENYLFPEILFVKDNEKLEIGRPYLKNAKVLGKVIKQLLKGEKITIAKFKAKVHYRKKMGFRPLYTKIRIESISIETKEAGDGEKKMAAKKTRKITSK</sequence>
<dbReference type="GO" id="GO:0005840">
    <property type="term" value="C:ribosome"/>
    <property type="evidence" value="ECO:0007669"/>
    <property type="project" value="UniProtKB-KW"/>
</dbReference>
<evidence type="ECO:0000256" key="1">
    <source>
        <dbReference type="ARBA" id="ARBA00008563"/>
    </source>
</evidence>
<keyword evidence="3 4" id="KW-0687">Ribonucleoprotein</keyword>
<evidence type="ECO:0000256" key="5">
    <source>
        <dbReference type="RuleBase" id="RU000562"/>
    </source>
</evidence>
<dbReference type="Pfam" id="PF00829">
    <property type="entry name" value="Ribosomal_L21p"/>
    <property type="match status" value="1"/>
</dbReference>
<keyword evidence="4 5" id="KW-0699">rRNA-binding</keyword>
<dbReference type="GO" id="GO:0005737">
    <property type="term" value="C:cytoplasm"/>
    <property type="evidence" value="ECO:0007669"/>
    <property type="project" value="UniProtKB-ARBA"/>
</dbReference>
<protein>
    <recommendedName>
        <fullName evidence="4">Large ribosomal subunit protein bL21</fullName>
    </recommendedName>
</protein>
<evidence type="ECO:0000313" key="6">
    <source>
        <dbReference type="EMBL" id="HGT71144.1"/>
    </source>
</evidence>
<accession>A0A7C4R8E7</accession>
<dbReference type="GO" id="GO:0003735">
    <property type="term" value="F:structural constituent of ribosome"/>
    <property type="evidence" value="ECO:0007669"/>
    <property type="project" value="InterPro"/>
</dbReference>
<reference evidence="6" key="1">
    <citation type="journal article" date="2020" name="mSystems">
        <title>Genome- and Community-Level Interaction Insights into Carbon Utilization and Element Cycling Functions of Hydrothermarchaeota in Hydrothermal Sediment.</title>
        <authorList>
            <person name="Zhou Z."/>
            <person name="Liu Y."/>
            <person name="Xu W."/>
            <person name="Pan J."/>
            <person name="Luo Z.H."/>
            <person name="Li M."/>
        </authorList>
    </citation>
    <scope>NUCLEOTIDE SEQUENCE [LARGE SCALE GENOMIC DNA]</scope>
    <source>
        <strain evidence="6">SpSt-579</strain>
    </source>
</reference>
<dbReference type="HAMAP" id="MF_01363">
    <property type="entry name" value="Ribosomal_bL21"/>
    <property type="match status" value="1"/>
</dbReference>
<dbReference type="PANTHER" id="PTHR21349:SF0">
    <property type="entry name" value="LARGE RIBOSOMAL SUBUNIT PROTEIN BL21M"/>
    <property type="match status" value="1"/>
</dbReference>
<comment type="caution">
    <text evidence="6">The sequence shown here is derived from an EMBL/GenBank/DDBJ whole genome shotgun (WGS) entry which is preliminary data.</text>
</comment>
<organism evidence="6">
    <name type="scientific">candidate division CPR3 bacterium</name>
    <dbReference type="NCBI Taxonomy" id="2268181"/>
    <lineage>
        <taxon>Bacteria</taxon>
        <taxon>Bacteria division CPR3</taxon>
    </lineage>
</organism>
<keyword evidence="4 5" id="KW-0694">RNA-binding</keyword>
<evidence type="ECO:0000256" key="2">
    <source>
        <dbReference type="ARBA" id="ARBA00022980"/>
    </source>
</evidence>
<name>A0A7C4R8E7_UNCC3</name>
<dbReference type="InterPro" id="IPR001787">
    <property type="entry name" value="Ribosomal_bL21"/>
</dbReference>
<gene>
    <name evidence="4 6" type="primary">rplU</name>
    <name evidence="6" type="ORF">ENT43_02705</name>
</gene>
<comment type="subunit">
    <text evidence="4">Part of the 50S ribosomal subunit. Contacts protein L20.</text>
</comment>
<dbReference type="NCBIfam" id="TIGR00061">
    <property type="entry name" value="L21"/>
    <property type="match status" value="1"/>
</dbReference>
<dbReference type="GO" id="GO:0019843">
    <property type="term" value="F:rRNA binding"/>
    <property type="evidence" value="ECO:0007669"/>
    <property type="project" value="UniProtKB-UniRule"/>
</dbReference>
<dbReference type="InterPro" id="IPR028909">
    <property type="entry name" value="bL21-like"/>
</dbReference>
<dbReference type="PANTHER" id="PTHR21349">
    <property type="entry name" value="50S RIBOSOMAL PROTEIN L21"/>
    <property type="match status" value="1"/>
</dbReference>
<proteinExistence type="inferred from homology"/>